<evidence type="ECO:0000256" key="1">
    <source>
        <dbReference type="ARBA" id="ARBA00004622"/>
    </source>
</evidence>
<evidence type="ECO:0000256" key="5">
    <source>
        <dbReference type="ARBA" id="ARBA00023078"/>
    </source>
</evidence>
<evidence type="ECO:0000256" key="3">
    <source>
        <dbReference type="ARBA" id="ARBA00022640"/>
    </source>
</evidence>
<comment type="similarity">
    <text evidence="7">Belongs to the PsbQ family.</text>
</comment>
<dbReference type="Gene3D" id="1.20.120.290">
    <property type="entry name" value="Oxygen-evolving enhancer protein 3 (PsbQ), four-helix up-down bundle"/>
    <property type="match status" value="1"/>
</dbReference>
<dbReference type="InterPro" id="IPR054099">
    <property type="entry name" value="PSII_PsbQ_pln"/>
</dbReference>
<sequence length="265" mass="29819">MSSFTNTTTALLHAQKITTSSLNHPIKFSLPIIRASSSDDENPNATDRRKFTTIFLASSVALGLHGTPLALAEKWGTRSFLKERFFEPGLSAEDAAARIKQTAEGLHSLREMLERMAWRYVIFYIRLKSAYLSDDLKAAMGTLPKPLWKDYVKTANELMDNIWILMYGRPRIDVKNYCCREMATADVMIISISIMTVPNEPIKDPEVRSQKESNCWQIADQLALALPLCAKYTIAAAADAPAVRRATIAFTEFKYNSLLLILQLH</sequence>
<gene>
    <name evidence="8" type="ORF">JRO89_XS05G0041000</name>
</gene>
<name>A0ABQ8I0D4_9ROSI</name>
<evidence type="ECO:0000313" key="8">
    <source>
        <dbReference type="EMBL" id="KAH7570077.1"/>
    </source>
</evidence>
<evidence type="ECO:0000313" key="9">
    <source>
        <dbReference type="Proteomes" id="UP000827721"/>
    </source>
</evidence>
<keyword evidence="3" id="KW-0934">Plastid</keyword>
<accession>A0ABQ8I0D4</accession>
<organism evidence="8 9">
    <name type="scientific">Xanthoceras sorbifolium</name>
    <dbReference type="NCBI Taxonomy" id="99658"/>
    <lineage>
        <taxon>Eukaryota</taxon>
        <taxon>Viridiplantae</taxon>
        <taxon>Streptophyta</taxon>
        <taxon>Embryophyta</taxon>
        <taxon>Tracheophyta</taxon>
        <taxon>Spermatophyta</taxon>
        <taxon>Magnoliopsida</taxon>
        <taxon>eudicotyledons</taxon>
        <taxon>Gunneridae</taxon>
        <taxon>Pentapetalae</taxon>
        <taxon>rosids</taxon>
        <taxon>malvids</taxon>
        <taxon>Sapindales</taxon>
        <taxon>Sapindaceae</taxon>
        <taxon>Xanthoceroideae</taxon>
        <taxon>Xanthoceras</taxon>
    </lineage>
</organism>
<dbReference type="InterPro" id="IPR008797">
    <property type="entry name" value="PSII_PsbQ"/>
</dbReference>
<keyword evidence="9" id="KW-1185">Reference proteome</keyword>
<comment type="subcellular location">
    <subcellularLocation>
        <location evidence="1">Plastid</location>
        <location evidence="1">Chloroplast thylakoid membrane</location>
        <topology evidence="1">Peripheral membrane protein</topology>
        <orientation evidence="1">Lumenal side</orientation>
    </subcellularLocation>
</comment>
<evidence type="ECO:0000256" key="2">
    <source>
        <dbReference type="ARBA" id="ARBA00022528"/>
    </source>
</evidence>
<keyword evidence="2" id="KW-0150">Chloroplast</keyword>
<dbReference type="PANTHER" id="PTHR33399">
    <property type="entry name" value="OXYGEN-EVOLVING ENHANCER PROTEIN 3-1, CHLOROPLASTIC"/>
    <property type="match status" value="1"/>
</dbReference>
<evidence type="ECO:0000256" key="4">
    <source>
        <dbReference type="ARBA" id="ARBA00022946"/>
    </source>
</evidence>
<keyword evidence="4" id="KW-0809">Transit peptide</keyword>
<dbReference type="Proteomes" id="UP000827721">
    <property type="component" value="Unassembled WGS sequence"/>
</dbReference>
<comment type="caution">
    <text evidence="8">The sequence shown here is derived from an EMBL/GenBank/DDBJ whole genome shotgun (WGS) entry which is preliminary data.</text>
</comment>
<dbReference type="InterPro" id="IPR023222">
    <property type="entry name" value="PsbQ-like_dom_sf"/>
</dbReference>
<dbReference type="SUPFAM" id="SSF101112">
    <property type="entry name" value="Oxygen-evolving enhancer protein 3"/>
    <property type="match status" value="1"/>
</dbReference>
<keyword evidence="5" id="KW-0793">Thylakoid</keyword>
<keyword evidence="6" id="KW-0472">Membrane</keyword>
<evidence type="ECO:0000256" key="7">
    <source>
        <dbReference type="ARBA" id="ARBA00035649"/>
    </source>
</evidence>
<proteinExistence type="inferred from homology"/>
<dbReference type="PANTHER" id="PTHR33399:SF5">
    <property type="entry name" value="PHOTOSYNTHETIC NDH SUBUNIT OF LUMENAL LOCATION 2, CHLOROPLASTIC"/>
    <property type="match status" value="1"/>
</dbReference>
<reference evidence="8 9" key="1">
    <citation type="submission" date="2021-02" db="EMBL/GenBank/DDBJ databases">
        <title>Plant Genome Project.</title>
        <authorList>
            <person name="Zhang R.-G."/>
        </authorList>
    </citation>
    <scope>NUCLEOTIDE SEQUENCE [LARGE SCALE GENOMIC DNA]</scope>
    <source>
        <tissue evidence="8">Leaves</tissue>
    </source>
</reference>
<dbReference type="Pfam" id="PF05757">
    <property type="entry name" value="PsbQ"/>
    <property type="match status" value="1"/>
</dbReference>
<evidence type="ECO:0000256" key="6">
    <source>
        <dbReference type="ARBA" id="ARBA00023136"/>
    </source>
</evidence>
<protein>
    <submittedName>
        <fullName evidence="8">Uncharacterized protein</fullName>
    </submittedName>
</protein>
<dbReference type="EMBL" id="JAFEMO010000005">
    <property type="protein sequence ID" value="KAH7570077.1"/>
    <property type="molecule type" value="Genomic_DNA"/>
</dbReference>